<dbReference type="InterPro" id="IPR038441">
    <property type="entry name" value="THAP_Znf_sf"/>
</dbReference>
<dbReference type="PANTHER" id="PTHR14309:SF12">
    <property type="entry name" value="PH DOMAIN-CONTAINING PROTEIN"/>
    <property type="match status" value="1"/>
</dbReference>
<evidence type="ECO:0000259" key="10">
    <source>
        <dbReference type="PROSITE" id="PS50950"/>
    </source>
</evidence>
<evidence type="ECO:0000313" key="11">
    <source>
        <dbReference type="EMBL" id="KAK4885359.1"/>
    </source>
</evidence>
<dbReference type="SMART" id="SM00980">
    <property type="entry name" value="THAP"/>
    <property type="match status" value="1"/>
</dbReference>
<feature type="domain" description="THAP-type" evidence="10">
    <location>
        <begin position="113"/>
        <end position="211"/>
    </location>
</feature>
<comment type="subcellular location">
    <subcellularLocation>
        <location evidence="1">Membrane</location>
    </subcellularLocation>
</comment>
<evidence type="ECO:0008006" key="13">
    <source>
        <dbReference type="Google" id="ProtNLM"/>
    </source>
</evidence>
<feature type="region of interest" description="Disordered" evidence="8">
    <location>
        <begin position="270"/>
        <end position="327"/>
    </location>
</feature>
<keyword evidence="5 7" id="KW-0238">DNA-binding</keyword>
<evidence type="ECO:0000313" key="12">
    <source>
        <dbReference type="Proteomes" id="UP001353858"/>
    </source>
</evidence>
<dbReference type="InterPro" id="IPR006612">
    <property type="entry name" value="THAP_Znf"/>
</dbReference>
<protein>
    <recommendedName>
        <fullName evidence="13">THAP-type domain-containing protein</fullName>
    </recommendedName>
</protein>
<keyword evidence="6" id="KW-0472">Membrane</keyword>
<evidence type="ECO:0000256" key="7">
    <source>
        <dbReference type="PROSITE-ProRule" id="PRU00309"/>
    </source>
</evidence>
<dbReference type="InterPro" id="IPR001849">
    <property type="entry name" value="PH_domain"/>
</dbReference>
<dbReference type="EMBL" id="JARPUR010000001">
    <property type="protein sequence ID" value="KAK4885359.1"/>
    <property type="molecule type" value="Genomic_DNA"/>
</dbReference>
<evidence type="ECO:0000259" key="9">
    <source>
        <dbReference type="PROSITE" id="PS50003"/>
    </source>
</evidence>
<dbReference type="PANTHER" id="PTHR14309">
    <property type="entry name" value="EXPRESSED PROTEIN"/>
    <property type="match status" value="1"/>
</dbReference>
<evidence type="ECO:0000256" key="5">
    <source>
        <dbReference type="ARBA" id="ARBA00023125"/>
    </source>
</evidence>
<dbReference type="SUPFAM" id="SSF57716">
    <property type="entry name" value="Glucocorticoid receptor-like (DNA-binding domain)"/>
    <property type="match status" value="1"/>
</dbReference>
<dbReference type="GO" id="GO:0003677">
    <property type="term" value="F:DNA binding"/>
    <property type="evidence" value="ECO:0007669"/>
    <property type="project" value="UniProtKB-UniRule"/>
</dbReference>
<name>A0AAN7SLD7_9COLE</name>
<dbReference type="PROSITE" id="PS50003">
    <property type="entry name" value="PH_DOMAIN"/>
    <property type="match status" value="1"/>
</dbReference>
<keyword evidence="2" id="KW-0479">Metal-binding</keyword>
<dbReference type="GO" id="GO:0016020">
    <property type="term" value="C:membrane"/>
    <property type="evidence" value="ECO:0007669"/>
    <property type="project" value="UniProtKB-SubCell"/>
</dbReference>
<evidence type="ECO:0000256" key="4">
    <source>
        <dbReference type="ARBA" id="ARBA00022833"/>
    </source>
</evidence>
<evidence type="ECO:0000256" key="6">
    <source>
        <dbReference type="ARBA" id="ARBA00023136"/>
    </source>
</evidence>
<dbReference type="PROSITE" id="PS50950">
    <property type="entry name" value="ZF_THAP"/>
    <property type="match status" value="1"/>
</dbReference>
<organism evidence="11 12">
    <name type="scientific">Aquatica leii</name>
    <dbReference type="NCBI Taxonomy" id="1421715"/>
    <lineage>
        <taxon>Eukaryota</taxon>
        <taxon>Metazoa</taxon>
        <taxon>Ecdysozoa</taxon>
        <taxon>Arthropoda</taxon>
        <taxon>Hexapoda</taxon>
        <taxon>Insecta</taxon>
        <taxon>Pterygota</taxon>
        <taxon>Neoptera</taxon>
        <taxon>Endopterygota</taxon>
        <taxon>Coleoptera</taxon>
        <taxon>Polyphaga</taxon>
        <taxon>Elateriformia</taxon>
        <taxon>Elateroidea</taxon>
        <taxon>Lampyridae</taxon>
        <taxon>Luciolinae</taxon>
        <taxon>Aquatica</taxon>
    </lineage>
</organism>
<dbReference type="Proteomes" id="UP001353858">
    <property type="component" value="Unassembled WGS sequence"/>
</dbReference>
<dbReference type="AlphaFoldDB" id="A0AAN7SLD7"/>
<dbReference type="Pfam" id="PF00169">
    <property type="entry name" value="PH"/>
    <property type="match status" value="1"/>
</dbReference>
<evidence type="ECO:0000256" key="3">
    <source>
        <dbReference type="ARBA" id="ARBA00022771"/>
    </source>
</evidence>
<sequence length="383" mass="44071">MFLITGGFFCKRWSEEWVVLYEDSTIAFYADKGLSRPRGRVRIREAPDLLAVGEWTRQVPRSPRIPRTCHIGQLLVVGCRCPHEVYWLMAQSPAEVNDWMTAISNTLRFYITIMVMCFVPDCKHYSEKHGCNFFVFPKDPVEKKKWIKSIRREDRDLSPHSLVCACHFKDDDRKNGPTIFQRNLQKVFDFKLINESKRKKRLANLAEPGVPDPSHIEYMETSSDDDSEILQDNPFPSGDITKPKLPSQLLEAEMYFLSKENKELQETIKHELPPPPHLPLDNKRCSLTPLRDTLPHTHRSQLPSNKNCNNDDDYRRSALNSKRKHEDDHTVLSGVVIDWGHGWGWGQAAWADQAACTHDSASKVLSSTLCNTREILKISLSAD</sequence>
<evidence type="ECO:0000256" key="2">
    <source>
        <dbReference type="ARBA" id="ARBA00022723"/>
    </source>
</evidence>
<keyword evidence="3 7" id="KW-0863">Zinc-finger</keyword>
<keyword evidence="12" id="KW-1185">Reference proteome</keyword>
<comment type="caution">
    <text evidence="11">The sequence shown here is derived from an EMBL/GenBank/DDBJ whole genome shotgun (WGS) entry which is preliminary data.</text>
</comment>
<dbReference type="Gene3D" id="2.30.29.30">
    <property type="entry name" value="Pleckstrin-homology domain (PH domain)/Phosphotyrosine-binding domain (PTB)"/>
    <property type="match status" value="1"/>
</dbReference>
<dbReference type="SUPFAM" id="SSF50729">
    <property type="entry name" value="PH domain-like"/>
    <property type="match status" value="1"/>
</dbReference>
<dbReference type="Pfam" id="PF05485">
    <property type="entry name" value="THAP"/>
    <property type="match status" value="1"/>
</dbReference>
<dbReference type="GO" id="GO:0045595">
    <property type="term" value="P:regulation of cell differentiation"/>
    <property type="evidence" value="ECO:0007669"/>
    <property type="project" value="TreeGrafter"/>
</dbReference>
<gene>
    <name evidence="11" type="ORF">RN001_001630</name>
</gene>
<keyword evidence="4" id="KW-0862">Zinc</keyword>
<evidence type="ECO:0000256" key="1">
    <source>
        <dbReference type="ARBA" id="ARBA00004370"/>
    </source>
</evidence>
<accession>A0AAN7SLD7</accession>
<dbReference type="Gene3D" id="6.20.210.20">
    <property type="entry name" value="THAP domain"/>
    <property type="match status" value="1"/>
</dbReference>
<proteinExistence type="predicted"/>
<feature type="domain" description="PH" evidence="9">
    <location>
        <begin position="1"/>
        <end position="108"/>
    </location>
</feature>
<feature type="region of interest" description="Disordered" evidence="8">
    <location>
        <begin position="207"/>
        <end position="243"/>
    </location>
</feature>
<dbReference type="GO" id="GO:0008270">
    <property type="term" value="F:zinc ion binding"/>
    <property type="evidence" value="ECO:0007669"/>
    <property type="project" value="UniProtKB-KW"/>
</dbReference>
<dbReference type="InterPro" id="IPR039680">
    <property type="entry name" value="PLEKHB1/2"/>
</dbReference>
<evidence type="ECO:0000256" key="8">
    <source>
        <dbReference type="SAM" id="MobiDB-lite"/>
    </source>
</evidence>
<dbReference type="InterPro" id="IPR011993">
    <property type="entry name" value="PH-like_dom_sf"/>
</dbReference>
<reference evidence="12" key="1">
    <citation type="submission" date="2023-01" db="EMBL/GenBank/DDBJ databases">
        <title>Key to firefly adult light organ development and bioluminescence: homeobox transcription factors regulate luciferase expression and transportation to peroxisome.</title>
        <authorList>
            <person name="Fu X."/>
        </authorList>
    </citation>
    <scope>NUCLEOTIDE SEQUENCE [LARGE SCALE GENOMIC DNA]</scope>
</reference>